<dbReference type="InterPro" id="IPR004146">
    <property type="entry name" value="DC1"/>
</dbReference>
<accession>A0A9Q0GMN6</accession>
<evidence type="ECO:0000313" key="6">
    <source>
        <dbReference type="EMBL" id="KAJ4851319.1"/>
    </source>
</evidence>
<dbReference type="SMART" id="SM00249">
    <property type="entry name" value="PHD"/>
    <property type="match status" value="3"/>
</dbReference>
<dbReference type="Pfam" id="PF03107">
    <property type="entry name" value="C1_2"/>
    <property type="match status" value="5"/>
</dbReference>
<dbReference type="InterPro" id="IPR046349">
    <property type="entry name" value="C1-like_sf"/>
</dbReference>
<sequence length="519" mass="59006">MEHSSHAHPLILNEECSDLATLCDGCIEPISTSAPNYSCNPCNYHLRQSCAELAPKIQSLFHTKHPLIRSSSSETGDTDSITCNLCDKSCDPGFFYSCSSCYFHIHTKCAFPSCLYGDQKHQFMPLLNTHPLGSKGFDCNACGEIGSKHDFSYVCANCQIVVHRACSRLPLSINIRQHPHPITKTYCFLKDDVDSLLPSCGICEKNLKEYGGGYGCPEAGCNFHAHIRCALQFVTTDHDPTPNPKTGEEEKIMEVKVKHFSHEHDLFLTDKIAYKGHEHPLTLQSPTIEDEVFLCSICFQPNQGLFYRCDQCDITTDIRCIKLALEGSIKHESHEHPLFVAKYDPEIPSLPLFSGCKACGRRKNPNVMGEFLRCGICRFDLHFGCASLPSKVIKDRYDEHPLFLTYKPLDQGCEEYYCRICEIERNNEEQWFYYCEKCDFDAHPRCILGLCHNLKLGKTYIFQEIHPHPITLKEWMDRPGPSCHQCHQPCDGTVYECSRSDECDFVIHAYRKCSQISGY</sequence>
<dbReference type="InterPro" id="IPR001965">
    <property type="entry name" value="Znf_PHD"/>
</dbReference>
<dbReference type="PANTHER" id="PTHR32410">
    <property type="entry name" value="CYSTEINE/HISTIDINE-RICH C1 DOMAIN FAMILY PROTEIN"/>
    <property type="match status" value="1"/>
</dbReference>
<dbReference type="PANTHER" id="PTHR32410:SF211">
    <property type="entry name" value="CYSTEINE_HISTIDINE-RICH C1 DOMAIN FAMILY PROTEIN"/>
    <property type="match status" value="1"/>
</dbReference>
<keyword evidence="7" id="KW-1185">Reference proteome</keyword>
<proteinExistence type="predicted"/>
<name>A0A9Q0GMN6_9ROSI</name>
<keyword evidence="3" id="KW-0863">Zinc-finger</keyword>
<evidence type="ECO:0000259" key="5">
    <source>
        <dbReference type="SMART" id="SM00249"/>
    </source>
</evidence>
<dbReference type="GO" id="GO:0008270">
    <property type="term" value="F:zinc ion binding"/>
    <property type="evidence" value="ECO:0007669"/>
    <property type="project" value="UniProtKB-KW"/>
</dbReference>
<feature type="domain" description="Zinc finger PHD-type" evidence="5">
    <location>
        <begin position="199"/>
        <end position="299"/>
    </location>
</feature>
<keyword evidence="4" id="KW-0862">Zinc</keyword>
<keyword evidence="1" id="KW-0479">Metal-binding</keyword>
<evidence type="ECO:0000256" key="2">
    <source>
        <dbReference type="ARBA" id="ARBA00022737"/>
    </source>
</evidence>
<gene>
    <name evidence="6" type="ORF">Tsubulata_029427</name>
</gene>
<evidence type="ECO:0000313" key="7">
    <source>
        <dbReference type="Proteomes" id="UP001141552"/>
    </source>
</evidence>
<keyword evidence="2" id="KW-0677">Repeat</keyword>
<dbReference type="EMBL" id="JAKUCV010000081">
    <property type="protein sequence ID" value="KAJ4851319.1"/>
    <property type="molecule type" value="Genomic_DNA"/>
</dbReference>
<evidence type="ECO:0000256" key="3">
    <source>
        <dbReference type="ARBA" id="ARBA00022771"/>
    </source>
</evidence>
<evidence type="ECO:0000256" key="4">
    <source>
        <dbReference type="ARBA" id="ARBA00022833"/>
    </source>
</evidence>
<dbReference type="InterPro" id="IPR053192">
    <property type="entry name" value="Vacuole_Formation_Reg"/>
</dbReference>
<reference evidence="6" key="2">
    <citation type="journal article" date="2023" name="Plants (Basel)">
        <title>Annotation of the Turnera subulata (Passifloraceae) Draft Genome Reveals the S-Locus Evolved after the Divergence of Turneroideae from Passifloroideae in a Stepwise Manner.</title>
        <authorList>
            <person name="Henning P.M."/>
            <person name="Roalson E.H."/>
            <person name="Mir W."/>
            <person name="McCubbin A.G."/>
            <person name="Shore J.S."/>
        </authorList>
    </citation>
    <scope>NUCLEOTIDE SEQUENCE</scope>
    <source>
        <strain evidence="6">F60SS</strain>
    </source>
</reference>
<dbReference type="Proteomes" id="UP001141552">
    <property type="component" value="Unassembled WGS sequence"/>
</dbReference>
<dbReference type="SUPFAM" id="SSF57889">
    <property type="entry name" value="Cysteine-rich domain"/>
    <property type="match status" value="4"/>
</dbReference>
<protein>
    <recommendedName>
        <fullName evidence="5">Zinc finger PHD-type domain-containing protein</fullName>
    </recommendedName>
</protein>
<dbReference type="AlphaFoldDB" id="A0A9Q0GMN6"/>
<reference evidence="6" key="1">
    <citation type="submission" date="2022-02" db="EMBL/GenBank/DDBJ databases">
        <authorList>
            <person name="Henning P.M."/>
            <person name="McCubbin A.G."/>
            <person name="Shore J.S."/>
        </authorList>
    </citation>
    <scope>NUCLEOTIDE SEQUENCE</scope>
    <source>
        <strain evidence="6">F60SS</strain>
        <tissue evidence="6">Leaves</tissue>
    </source>
</reference>
<organism evidence="6 7">
    <name type="scientific">Turnera subulata</name>
    <dbReference type="NCBI Taxonomy" id="218843"/>
    <lineage>
        <taxon>Eukaryota</taxon>
        <taxon>Viridiplantae</taxon>
        <taxon>Streptophyta</taxon>
        <taxon>Embryophyta</taxon>
        <taxon>Tracheophyta</taxon>
        <taxon>Spermatophyta</taxon>
        <taxon>Magnoliopsida</taxon>
        <taxon>eudicotyledons</taxon>
        <taxon>Gunneridae</taxon>
        <taxon>Pentapetalae</taxon>
        <taxon>rosids</taxon>
        <taxon>fabids</taxon>
        <taxon>Malpighiales</taxon>
        <taxon>Passifloraceae</taxon>
        <taxon>Turnera</taxon>
    </lineage>
</organism>
<evidence type="ECO:0000256" key="1">
    <source>
        <dbReference type="ARBA" id="ARBA00022723"/>
    </source>
</evidence>
<feature type="domain" description="Zinc finger PHD-type" evidence="5">
    <location>
        <begin position="82"/>
        <end position="159"/>
    </location>
</feature>
<feature type="domain" description="Zinc finger PHD-type" evidence="5">
    <location>
        <begin position="355"/>
        <end position="422"/>
    </location>
</feature>
<comment type="caution">
    <text evidence="6">The sequence shown here is derived from an EMBL/GenBank/DDBJ whole genome shotgun (WGS) entry which is preliminary data.</text>
</comment>
<dbReference type="OrthoDB" id="1884766at2759"/>